<dbReference type="AlphaFoldDB" id="A0A323TCQ7"/>
<protein>
    <submittedName>
        <fullName evidence="1">Uncharacterized protein</fullName>
    </submittedName>
</protein>
<name>A0A323TCQ7_9BACI</name>
<reference evidence="1 2" key="1">
    <citation type="submission" date="2017-10" db="EMBL/GenBank/DDBJ databases">
        <title>Bacillus sp. nov., a halophilic bacterium isolated from a Keqin Lake.</title>
        <authorList>
            <person name="Wang H."/>
        </authorList>
    </citation>
    <scope>NUCLEOTIDE SEQUENCE [LARGE SCALE GENOMIC DNA]</scope>
    <source>
        <strain evidence="1 2">KQ-12</strain>
    </source>
</reference>
<proteinExistence type="predicted"/>
<organism evidence="1 2">
    <name type="scientific">Salipaludibacillus keqinensis</name>
    <dbReference type="NCBI Taxonomy" id="2045207"/>
    <lineage>
        <taxon>Bacteria</taxon>
        <taxon>Bacillati</taxon>
        <taxon>Bacillota</taxon>
        <taxon>Bacilli</taxon>
        <taxon>Bacillales</taxon>
        <taxon>Bacillaceae</taxon>
    </lineage>
</organism>
<evidence type="ECO:0000313" key="2">
    <source>
        <dbReference type="Proteomes" id="UP000248214"/>
    </source>
</evidence>
<sequence>MVKMIWHNFWVNYYMHFYNGCNSQQQQKRGELIKRASYHQSQLLNIKLAKHNSKPFKNRNRAIIE</sequence>
<evidence type="ECO:0000313" key="1">
    <source>
        <dbReference type="EMBL" id="PYZ92590.1"/>
    </source>
</evidence>
<comment type="caution">
    <text evidence="1">The sequence shown here is derived from an EMBL/GenBank/DDBJ whole genome shotgun (WGS) entry which is preliminary data.</text>
</comment>
<keyword evidence="2" id="KW-1185">Reference proteome</keyword>
<gene>
    <name evidence="1" type="ORF">CR194_13040</name>
</gene>
<accession>A0A323TCQ7</accession>
<dbReference type="EMBL" id="PDOD01000003">
    <property type="protein sequence ID" value="PYZ92590.1"/>
    <property type="molecule type" value="Genomic_DNA"/>
</dbReference>
<dbReference type="Proteomes" id="UP000248214">
    <property type="component" value="Unassembled WGS sequence"/>
</dbReference>